<feature type="transmembrane region" description="Helical" evidence="10">
    <location>
        <begin position="375"/>
        <end position="393"/>
    </location>
</feature>
<dbReference type="InterPro" id="IPR027417">
    <property type="entry name" value="P-loop_NTPase"/>
</dbReference>
<dbReference type="InterPro" id="IPR036640">
    <property type="entry name" value="ABC1_TM_sf"/>
</dbReference>
<dbReference type="OMA" id="FGHFDFT"/>
<dbReference type="Gene3D" id="3.40.50.300">
    <property type="entry name" value="P-loop containing nucleotide triphosphate hydrolases"/>
    <property type="match status" value="2"/>
</dbReference>
<keyword evidence="6" id="KW-0067">ATP-binding</keyword>
<feature type="domain" description="ABC transporter" evidence="11">
    <location>
        <begin position="675"/>
        <end position="899"/>
    </location>
</feature>
<keyword evidence="4 10" id="KW-0812">Transmembrane</keyword>
<dbReference type="PROSITE" id="PS50893">
    <property type="entry name" value="ABC_TRANSPORTER_2"/>
    <property type="match status" value="2"/>
</dbReference>
<dbReference type="InterPro" id="IPR050173">
    <property type="entry name" value="ABC_transporter_C-like"/>
</dbReference>
<feature type="transmembrane region" description="Helical" evidence="10">
    <location>
        <begin position="170"/>
        <end position="192"/>
    </location>
</feature>
<dbReference type="eggNOG" id="KOG0054">
    <property type="taxonomic scope" value="Eukaryota"/>
</dbReference>
<reference evidence="13 14" key="1">
    <citation type="journal article" date="2011" name="Genome Biol.">
        <title>Genome sequence of the insect pathogenic fungus Cordyceps militaris, a valued traditional Chinese medicine.</title>
        <authorList>
            <person name="Zheng P."/>
            <person name="Xia Y."/>
            <person name="Xiao G."/>
            <person name="Xiong C."/>
            <person name="Hu X."/>
            <person name="Zhang S."/>
            <person name="Zheng H."/>
            <person name="Huang Y."/>
            <person name="Zhou Y."/>
            <person name="Wang S."/>
            <person name="Zhao G.P."/>
            <person name="Liu X."/>
            <person name="St Leger R.J."/>
            <person name="Wang C."/>
        </authorList>
    </citation>
    <scope>NUCLEOTIDE SEQUENCE [LARGE SCALE GENOMIC DNA]</scope>
    <source>
        <strain evidence="13 14">CM01</strain>
    </source>
</reference>
<dbReference type="InterPro" id="IPR011527">
    <property type="entry name" value="ABC1_TM_dom"/>
</dbReference>
<proteinExistence type="predicted"/>
<feature type="transmembrane region" description="Helical" evidence="10">
    <location>
        <begin position="1169"/>
        <end position="1190"/>
    </location>
</feature>
<sequence length="1499" mass="164752">MREMRRGPGQPAFPHAFGSIRPGAMQSANTPSLAVNRTRHHIIRSLLPAAVSLDKGATATDILKSLERRQCCTTTRSPCAMDESFGPRLFGHFDFTLLFEHSILELAPACFLLFVVPFYMYAVSKGTPRARFGLLLWAKLALAAALIGLQIANAVLWWSSPLNSALARAAGIMSCVSAVCILLLLFAGHVYFVHSPGFLSLFLSVTMLFDVAITRTYFNRHGLATLGKVHAPIPVVKVALVVLEEVSKRSLIRAETLRASLGHETLAGFWNRSTFFWVNATLLIGFRSDITQDSLGNLDPQFDSDKLQTDFRRIWDTGDRPKSKHALLLACLYTVPWLFILIIPPRLFFIGFSYAQPFLLQEVVKFVSEQAPDPAVADGLIGAAALIFFGKAISRGWYSHYKNQIMTSVRGILIGAIYRKTLRLGADDLANGAAVTLMSTDVNGVERLITLSYESWARLLEIGSGIGILGKFIGPSCVFTLIPAIARVISRTRKNWNEHIEVRVAATSNVLAQMTDVKMMGLAPALAKHLQKMQDKEVTASLRDRTALSGVFALSAFVETVTPAVVVAATIFWTRADDSLSVELFFTILAVVTMVTNPLAAVLGSISFWSTGFASISRIQQYLLKEEPKDIRQFEPEQPPSSSSSQESVQSTGTSTQRSVSVRDRRGCRTSRLAVDMSDVSVTLDTSAPILREVSVKIPRRSKTMIFGRVGSGKSTMLKVILGEIQPRRGTIKLGSRSVSYCSQVPWILNDTIQNNIVGTNVYNSNLLRRVIWICALDTDLNNLSDGILTSCGSDGRNLSGGQKQRIALARAIYDQADILLLDDVFSSLDMETSSTIRIRLFSQTAVLNSTTTIMTTNATEHLVDATLALGITNTGHVEEITNSGREFSPSCIPASVLAERDNLIPPPMDEKKEAPAVVASDAPPSTLPQRKHGDFSLYSYYLGPAGWKFLTIWLVLIVIAAVAEKMPHIFARLWFDRAPNSRSYFIGFAILCVANPTLNMMATSAFFYLVNPSASKSLHWKLADTTSRATLDFLSQEDAGALLNRFSQDMSLISQRLPLAILPASWMGLTVLMDIAIIASGASFAAPMLPMFVLLVAAVQHFYLRTSRQLRILELDTSKKLYTHFTESAAGAAHIRASRCQLAFTQELYTVLNETQKPFYAMFCVQQWLILTLDVATTVAAVSVVALAVKYTSHTSDTAMGLAFLSLITFSETTSTFIQHWVETETCLGGVARVRDFAEKTPVEEVCKPGPDVPEDWPRYGKIDFNCVEATYQANGANPHTALRNATLEVRPGEKFVMTGRTGSGKTTVLLALLNLIQYSGSISIDDRELGITPRDVLRSRITTIPQSAVQFRGTIRYNLNPFDPSTFSKGFEVTDELLIGILDKVGLWNLIEARGGLDAEMGRMELSEGQKQLMQLARAVLHHQSVGSRIVVVDEGSSSMDELTEARMQEVMSDVFGRCTMVVVSHRPATATTADYVGRVADGELIVFRPVHRCARQ</sequence>
<dbReference type="InterPro" id="IPR017871">
    <property type="entry name" value="ABC_transporter-like_CS"/>
</dbReference>
<dbReference type="OrthoDB" id="4868990at2759"/>
<evidence type="ECO:0000256" key="5">
    <source>
        <dbReference type="ARBA" id="ARBA00022741"/>
    </source>
</evidence>
<evidence type="ECO:0000256" key="2">
    <source>
        <dbReference type="ARBA" id="ARBA00022448"/>
    </source>
</evidence>
<dbReference type="PROSITE" id="PS50929">
    <property type="entry name" value="ABC_TM1F"/>
    <property type="match status" value="2"/>
</dbReference>
<evidence type="ECO:0000256" key="4">
    <source>
        <dbReference type="ARBA" id="ARBA00022692"/>
    </source>
</evidence>
<evidence type="ECO:0000256" key="8">
    <source>
        <dbReference type="ARBA" id="ARBA00023136"/>
    </source>
</evidence>
<feature type="region of interest" description="Disordered" evidence="9">
    <location>
        <begin position="633"/>
        <end position="667"/>
    </location>
</feature>
<dbReference type="Proteomes" id="UP000001610">
    <property type="component" value="Unassembled WGS sequence"/>
</dbReference>
<feature type="transmembrane region" description="Helical" evidence="10">
    <location>
        <begin position="134"/>
        <end position="158"/>
    </location>
</feature>
<feature type="compositionally biased region" description="Low complexity" evidence="9">
    <location>
        <begin position="640"/>
        <end position="656"/>
    </location>
</feature>
<dbReference type="PANTHER" id="PTHR24223:SF399">
    <property type="entry name" value="ABC TRANSPORTER ATNG"/>
    <property type="match status" value="1"/>
</dbReference>
<dbReference type="SMART" id="SM00382">
    <property type="entry name" value="AAA"/>
    <property type="match status" value="2"/>
</dbReference>
<dbReference type="GO" id="GO:0005886">
    <property type="term" value="C:plasma membrane"/>
    <property type="evidence" value="ECO:0007669"/>
    <property type="project" value="UniProtKB-SubCell"/>
</dbReference>
<dbReference type="InterPro" id="IPR003593">
    <property type="entry name" value="AAA+_ATPase"/>
</dbReference>
<feature type="transmembrane region" description="Helical" evidence="10">
    <location>
        <begin position="198"/>
        <end position="218"/>
    </location>
</feature>
<dbReference type="CDD" id="cd18580">
    <property type="entry name" value="ABC_6TM_ABCC_D2"/>
    <property type="match status" value="1"/>
</dbReference>
<feature type="transmembrane region" description="Helical" evidence="10">
    <location>
        <begin position="585"/>
        <end position="609"/>
    </location>
</feature>
<feature type="domain" description="ABC transmembrane type-1" evidence="12">
    <location>
        <begin position="950"/>
        <end position="1211"/>
    </location>
</feature>
<dbReference type="EMBL" id="JH126400">
    <property type="protein sequence ID" value="EGX95173.1"/>
    <property type="molecule type" value="Genomic_DNA"/>
</dbReference>
<dbReference type="PANTHER" id="PTHR24223">
    <property type="entry name" value="ATP-BINDING CASSETTE SUB-FAMILY C"/>
    <property type="match status" value="1"/>
</dbReference>
<dbReference type="InterPro" id="IPR044726">
    <property type="entry name" value="ABCC_6TM_D2"/>
</dbReference>
<dbReference type="InParanoid" id="G3JAQ8"/>
<keyword evidence="8 10" id="KW-0472">Membrane</keyword>
<gene>
    <name evidence="13" type="ORF">CCM_03445</name>
</gene>
<dbReference type="SUPFAM" id="SSF52540">
    <property type="entry name" value="P-loop containing nucleoside triphosphate hydrolases"/>
    <property type="match status" value="2"/>
</dbReference>
<dbReference type="SUPFAM" id="SSF90123">
    <property type="entry name" value="ABC transporter transmembrane region"/>
    <property type="match status" value="2"/>
</dbReference>
<dbReference type="VEuPathDB" id="FungiDB:CCM_03445"/>
<protein>
    <submittedName>
        <fullName evidence="13">Multidrug resistance-associated protein, putative</fullName>
    </submittedName>
</protein>
<feature type="transmembrane region" description="Helical" evidence="10">
    <location>
        <begin position="327"/>
        <end position="355"/>
    </location>
</feature>
<evidence type="ECO:0000256" key="7">
    <source>
        <dbReference type="ARBA" id="ARBA00022989"/>
    </source>
</evidence>
<evidence type="ECO:0000256" key="1">
    <source>
        <dbReference type="ARBA" id="ARBA00004651"/>
    </source>
</evidence>
<dbReference type="PROSITE" id="PS00211">
    <property type="entry name" value="ABC_TRANSPORTER_1"/>
    <property type="match status" value="1"/>
</dbReference>
<dbReference type="GO" id="GO:0140359">
    <property type="term" value="F:ABC-type transporter activity"/>
    <property type="evidence" value="ECO:0007669"/>
    <property type="project" value="InterPro"/>
</dbReference>
<dbReference type="KEGG" id="cmt:CCM_03445"/>
<dbReference type="HOGENOM" id="CLU_000604_27_5_1"/>
<evidence type="ECO:0000256" key="10">
    <source>
        <dbReference type="SAM" id="Phobius"/>
    </source>
</evidence>
<dbReference type="Pfam" id="PF00005">
    <property type="entry name" value="ABC_tran"/>
    <property type="match status" value="2"/>
</dbReference>
<feature type="domain" description="ABC transporter" evidence="11">
    <location>
        <begin position="1264"/>
        <end position="1499"/>
    </location>
</feature>
<dbReference type="GeneID" id="18165471"/>
<evidence type="ECO:0000256" key="6">
    <source>
        <dbReference type="ARBA" id="ARBA00022840"/>
    </source>
</evidence>
<keyword evidence="3" id="KW-1003">Cell membrane</keyword>
<dbReference type="GO" id="GO:0005524">
    <property type="term" value="F:ATP binding"/>
    <property type="evidence" value="ECO:0007669"/>
    <property type="project" value="UniProtKB-KW"/>
</dbReference>
<evidence type="ECO:0000313" key="13">
    <source>
        <dbReference type="EMBL" id="EGX95173.1"/>
    </source>
</evidence>
<evidence type="ECO:0000259" key="11">
    <source>
        <dbReference type="PROSITE" id="PS50893"/>
    </source>
</evidence>
<feature type="transmembrane region" description="Helical" evidence="10">
    <location>
        <begin position="103"/>
        <end position="122"/>
    </location>
</feature>
<dbReference type="Pfam" id="PF00664">
    <property type="entry name" value="ABC_membrane"/>
    <property type="match status" value="2"/>
</dbReference>
<keyword evidence="7 10" id="KW-1133">Transmembrane helix</keyword>
<dbReference type="GO" id="GO:0016887">
    <property type="term" value="F:ATP hydrolysis activity"/>
    <property type="evidence" value="ECO:0007669"/>
    <property type="project" value="InterPro"/>
</dbReference>
<accession>G3JAQ8</accession>
<evidence type="ECO:0000313" key="14">
    <source>
        <dbReference type="Proteomes" id="UP000001610"/>
    </source>
</evidence>
<dbReference type="InterPro" id="IPR003439">
    <property type="entry name" value="ABC_transporter-like_ATP-bd"/>
</dbReference>
<feature type="domain" description="ABC transmembrane type-1" evidence="12">
    <location>
        <begin position="347"/>
        <end position="611"/>
    </location>
</feature>
<feature type="transmembrane region" description="Helical" evidence="10">
    <location>
        <begin position="1085"/>
        <end position="1105"/>
    </location>
</feature>
<dbReference type="Gene3D" id="1.20.1560.10">
    <property type="entry name" value="ABC transporter type 1, transmembrane domain"/>
    <property type="match status" value="2"/>
</dbReference>
<dbReference type="RefSeq" id="XP_006668659.1">
    <property type="nucleotide sequence ID" value="XM_006668596.1"/>
</dbReference>
<evidence type="ECO:0000256" key="9">
    <source>
        <dbReference type="SAM" id="MobiDB-lite"/>
    </source>
</evidence>
<feature type="region of interest" description="Disordered" evidence="9">
    <location>
        <begin position="1"/>
        <end position="22"/>
    </location>
</feature>
<feature type="transmembrane region" description="Helical" evidence="10">
    <location>
        <begin position="941"/>
        <end position="964"/>
    </location>
</feature>
<keyword evidence="5" id="KW-0547">Nucleotide-binding</keyword>
<organism evidence="13 14">
    <name type="scientific">Cordyceps militaris (strain CM01)</name>
    <name type="common">Caterpillar fungus</name>
    <dbReference type="NCBI Taxonomy" id="983644"/>
    <lineage>
        <taxon>Eukaryota</taxon>
        <taxon>Fungi</taxon>
        <taxon>Dikarya</taxon>
        <taxon>Ascomycota</taxon>
        <taxon>Pezizomycotina</taxon>
        <taxon>Sordariomycetes</taxon>
        <taxon>Hypocreomycetidae</taxon>
        <taxon>Hypocreales</taxon>
        <taxon>Cordycipitaceae</taxon>
        <taxon>Cordyceps</taxon>
    </lineage>
</organism>
<name>G3JAQ8_CORMM</name>
<feature type="transmembrane region" description="Helical" evidence="10">
    <location>
        <begin position="551"/>
        <end position="573"/>
    </location>
</feature>
<feature type="transmembrane region" description="Helical" evidence="10">
    <location>
        <begin position="984"/>
        <end position="1011"/>
    </location>
</feature>
<keyword evidence="14" id="KW-1185">Reference proteome</keyword>
<evidence type="ECO:0000259" key="12">
    <source>
        <dbReference type="PROSITE" id="PS50929"/>
    </source>
</evidence>
<evidence type="ECO:0000256" key="3">
    <source>
        <dbReference type="ARBA" id="ARBA00022475"/>
    </source>
</evidence>
<keyword evidence="2" id="KW-0813">Transport</keyword>
<comment type="subcellular location">
    <subcellularLocation>
        <location evidence="1">Cell membrane</location>
        <topology evidence="1">Multi-pass membrane protein</topology>
    </subcellularLocation>
</comment>
<feature type="transmembrane region" description="Helical" evidence="10">
    <location>
        <begin position="1058"/>
        <end position="1079"/>
    </location>
</feature>